<keyword evidence="5 7" id="KW-1133">Transmembrane helix</keyword>
<feature type="transmembrane region" description="Helical" evidence="7">
    <location>
        <begin position="95"/>
        <end position="119"/>
    </location>
</feature>
<feature type="transmembrane region" description="Helical" evidence="7">
    <location>
        <begin position="225"/>
        <end position="243"/>
    </location>
</feature>
<dbReference type="PANTHER" id="PTHR43227:SF11">
    <property type="entry name" value="BLL4140 PROTEIN"/>
    <property type="match status" value="1"/>
</dbReference>
<organism evidence="9 10">
    <name type="scientific">Paenibacillus thalictri</name>
    <dbReference type="NCBI Taxonomy" id="2527873"/>
    <lineage>
        <taxon>Bacteria</taxon>
        <taxon>Bacillati</taxon>
        <taxon>Bacillota</taxon>
        <taxon>Bacilli</taxon>
        <taxon>Bacillales</taxon>
        <taxon>Paenibacillaceae</taxon>
        <taxon>Paenibacillus</taxon>
    </lineage>
</organism>
<evidence type="ECO:0000256" key="4">
    <source>
        <dbReference type="ARBA" id="ARBA00022692"/>
    </source>
</evidence>
<name>A0A4Q9DPZ5_9BACL</name>
<keyword evidence="2 7" id="KW-0813">Transport</keyword>
<evidence type="ECO:0000256" key="6">
    <source>
        <dbReference type="ARBA" id="ARBA00023136"/>
    </source>
</evidence>
<evidence type="ECO:0000256" key="3">
    <source>
        <dbReference type="ARBA" id="ARBA00022475"/>
    </source>
</evidence>
<dbReference type="SUPFAM" id="SSF161098">
    <property type="entry name" value="MetI-like"/>
    <property type="match status" value="1"/>
</dbReference>
<proteinExistence type="inferred from homology"/>
<dbReference type="CDD" id="cd06261">
    <property type="entry name" value="TM_PBP2"/>
    <property type="match status" value="1"/>
</dbReference>
<feature type="transmembrane region" description="Helical" evidence="7">
    <location>
        <begin position="285"/>
        <end position="310"/>
    </location>
</feature>
<dbReference type="InterPro" id="IPR035906">
    <property type="entry name" value="MetI-like_sf"/>
</dbReference>
<keyword evidence="10" id="KW-1185">Reference proteome</keyword>
<keyword evidence="6 7" id="KW-0472">Membrane</keyword>
<keyword evidence="4 7" id="KW-0812">Transmembrane</keyword>
<comment type="subcellular location">
    <subcellularLocation>
        <location evidence="1 7">Cell membrane</location>
        <topology evidence="1 7">Multi-pass membrane protein</topology>
    </subcellularLocation>
</comment>
<evidence type="ECO:0000313" key="9">
    <source>
        <dbReference type="EMBL" id="TBL76046.1"/>
    </source>
</evidence>
<evidence type="ECO:0000256" key="5">
    <source>
        <dbReference type="ARBA" id="ARBA00022989"/>
    </source>
</evidence>
<dbReference type="EMBL" id="SIRE01000015">
    <property type="protein sequence ID" value="TBL76046.1"/>
    <property type="molecule type" value="Genomic_DNA"/>
</dbReference>
<accession>A0A4Q9DPZ5</accession>
<comment type="similarity">
    <text evidence="7">Belongs to the binding-protein-dependent transport system permease family.</text>
</comment>
<dbReference type="PANTHER" id="PTHR43227">
    <property type="entry name" value="BLL4140 PROTEIN"/>
    <property type="match status" value="1"/>
</dbReference>
<dbReference type="AlphaFoldDB" id="A0A4Q9DPZ5"/>
<reference evidence="9 10" key="1">
    <citation type="submission" date="2019-02" db="EMBL/GenBank/DDBJ databases">
        <title>Paenibacillus sp. nov., isolated from surface-sterilized tissue of Thalictrum simplex L.</title>
        <authorList>
            <person name="Tuo L."/>
        </authorList>
    </citation>
    <scope>NUCLEOTIDE SEQUENCE [LARGE SCALE GENOMIC DNA]</scope>
    <source>
        <strain evidence="9 10">N2SHLJ1</strain>
    </source>
</reference>
<gene>
    <name evidence="9" type="ORF">EYB31_21075</name>
</gene>
<evidence type="ECO:0000256" key="1">
    <source>
        <dbReference type="ARBA" id="ARBA00004651"/>
    </source>
</evidence>
<protein>
    <submittedName>
        <fullName evidence="9">Sugar ABC transporter permease</fullName>
    </submittedName>
</protein>
<dbReference type="GO" id="GO:0005886">
    <property type="term" value="C:plasma membrane"/>
    <property type="evidence" value="ECO:0007669"/>
    <property type="project" value="UniProtKB-SubCell"/>
</dbReference>
<feature type="transmembrane region" description="Helical" evidence="7">
    <location>
        <begin position="32"/>
        <end position="49"/>
    </location>
</feature>
<dbReference type="OrthoDB" id="9785836at2"/>
<evidence type="ECO:0000256" key="7">
    <source>
        <dbReference type="RuleBase" id="RU363032"/>
    </source>
</evidence>
<evidence type="ECO:0000256" key="2">
    <source>
        <dbReference type="ARBA" id="ARBA00022448"/>
    </source>
</evidence>
<dbReference type="Gene3D" id="1.10.3720.10">
    <property type="entry name" value="MetI-like"/>
    <property type="match status" value="1"/>
</dbReference>
<feature type="transmembrane region" description="Helical" evidence="7">
    <location>
        <begin position="180"/>
        <end position="204"/>
    </location>
</feature>
<dbReference type="InterPro" id="IPR000515">
    <property type="entry name" value="MetI-like"/>
</dbReference>
<sequence>MNSTAAAPNEKAATAVVRPGGSRMYMRRNWQLYVLLVLPIAYFLVFKYGPMYGVTIAFKDFNLFQGVNKSPWVGLDNFKQIFQNRQFYTVLRNTLMLNFLDLVVSFPAPIILAIMLNELRSLMYKKLAQTILYLPHFISWVIVGGIVYQVFATKSGFVNNMLANVGLEAIPWLSDKTYWVITYLATGVWHSAGWGTIIYLAALTGINKELYEAADVDGAGRLTKILYITIPGIQSTIVVLLIMKLGELVQIGFERPYVLGNVTVSEYSEVISTFVYKTGLQSAQYSIATGVGFFQAAVGLIFILTANYIAKKTTDQGII</sequence>
<dbReference type="PROSITE" id="PS50928">
    <property type="entry name" value="ABC_TM1"/>
    <property type="match status" value="1"/>
</dbReference>
<feature type="transmembrane region" description="Helical" evidence="7">
    <location>
        <begin position="131"/>
        <end position="151"/>
    </location>
</feature>
<dbReference type="GO" id="GO:0055085">
    <property type="term" value="P:transmembrane transport"/>
    <property type="evidence" value="ECO:0007669"/>
    <property type="project" value="InterPro"/>
</dbReference>
<keyword evidence="3" id="KW-1003">Cell membrane</keyword>
<evidence type="ECO:0000259" key="8">
    <source>
        <dbReference type="PROSITE" id="PS50928"/>
    </source>
</evidence>
<dbReference type="InterPro" id="IPR050809">
    <property type="entry name" value="UgpAE/MalFG_permease"/>
</dbReference>
<comment type="caution">
    <text evidence="9">The sequence shown here is derived from an EMBL/GenBank/DDBJ whole genome shotgun (WGS) entry which is preliminary data.</text>
</comment>
<dbReference type="Proteomes" id="UP000293142">
    <property type="component" value="Unassembled WGS sequence"/>
</dbReference>
<dbReference type="Pfam" id="PF00528">
    <property type="entry name" value="BPD_transp_1"/>
    <property type="match status" value="1"/>
</dbReference>
<evidence type="ECO:0000313" key="10">
    <source>
        <dbReference type="Proteomes" id="UP000293142"/>
    </source>
</evidence>
<feature type="domain" description="ABC transmembrane type-1" evidence="8">
    <location>
        <begin position="91"/>
        <end position="306"/>
    </location>
</feature>